<dbReference type="InterPro" id="IPR004101">
    <property type="entry name" value="Mur_ligase_C"/>
</dbReference>
<evidence type="ECO:0000313" key="12">
    <source>
        <dbReference type="Proteomes" id="UP000196573"/>
    </source>
</evidence>
<dbReference type="GO" id="GO:0047482">
    <property type="term" value="F:UDP-N-acetylmuramoyl-L-alanyl-D-glutamate-L-lysine ligase activity"/>
    <property type="evidence" value="ECO:0007669"/>
    <property type="project" value="UniProtKB-EC"/>
</dbReference>
<dbReference type="OrthoDB" id="5898051at2"/>
<dbReference type="NCBIfam" id="TIGR01085">
    <property type="entry name" value="murE"/>
    <property type="match status" value="1"/>
</dbReference>
<keyword evidence="11" id="KW-0436">Ligase</keyword>
<dbReference type="GO" id="GO:0005524">
    <property type="term" value="F:ATP binding"/>
    <property type="evidence" value="ECO:0007669"/>
    <property type="project" value="InterPro"/>
</dbReference>
<evidence type="ECO:0000256" key="1">
    <source>
        <dbReference type="ARBA" id="ARBA00005898"/>
    </source>
</evidence>
<dbReference type="InterPro" id="IPR000713">
    <property type="entry name" value="Mur_ligase_N"/>
</dbReference>
<evidence type="ECO:0000259" key="9">
    <source>
        <dbReference type="Pfam" id="PF02875"/>
    </source>
</evidence>
<dbReference type="RefSeq" id="WP_087108435.1">
    <property type="nucleotide sequence ID" value="NZ_CBCSCN010000009.1"/>
</dbReference>
<dbReference type="InterPro" id="IPR035911">
    <property type="entry name" value="MurE/MurF_N"/>
</dbReference>
<dbReference type="InterPro" id="IPR036565">
    <property type="entry name" value="Mur-like_cat_sf"/>
</dbReference>
<dbReference type="Pfam" id="PF01225">
    <property type="entry name" value="Mur_ligase"/>
    <property type="match status" value="1"/>
</dbReference>
<evidence type="ECO:0000256" key="5">
    <source>
        <dbReference type="ARBA" id="ARBA00023306"/>
    </source>
</evidence>
<evidence type="ECO:0000256" key="7">
    <source>
        <dbReference type="RuleBase" id="RU004135"/>
    </source>
</evidence>
<dbReference type="InterPro" id="IPR036615">
    <property type="entry name" value="Mur_ligase_C_dom_sf"/>
</dbReference>
<dbReference type="Proteomes" id="UP000196573">
    <property type="component" value="Unassembled WGS sequence"/>
</dbReference>
<evidence type="ECO:0000313" key="11">
    <source>
        <dbReference type="EMBL" id="SMA42755.1"/>
    </source>
</evidence>
<evidence type="ECO:0000259" key="10">
    <source>
        <dbReference type="Pfam" id="PF08245"/>
    </source>
</evidence>
<dbReference type="PANTHER" id="PTHR23135:SF4">
    <property type="entry name" value="UDP-N-ACETYLMURAMOYL-L-ALANYL-D-GLUTAMATE--2,6-DIAMINOPIMELATE LIGASE MURE HOMOLOG, CHLOROPLASTIC"/>
    <property type="match status" value="1"/>
</dbReference>
<feature type="domain" description="Mur ligase C-terminal" evidence="9">
    <location>
        <begin position="334"/>
        <end position="460"/>
    </location>
</feature>
<evidence type="ECO:0000259" key="8">
    <source>
        <dbReference type="Pfam" id="PF01225"/>
    </source>
</evidence>
<keyword evidence="6 7" id="KW-0961">Cell wall biogenesis/degradation</keyword>
<dbReference type="AlphaFoldDB" id="A0A1X7AK05"/>
<name>A0A1X7AK05_9GAMM</name>
<keyword evidence="5 7" id="KW-0131">Cell cycle</keyword>
<dbReference type="Gene3D" id="3.90.190.20">
    <property type="entry name" value="Mur ligase, C-terminal domain"/>
    <property type="match status" value="1"/>
</dbReference>
<dbReference type="Gene3D" id="3.40.1190.10">
    <property type="entry name" value="Mur-like, catalytic domain"/>
    <property type="match status" value="1"/>
</dbReference>
<dbReference type="Pfam" id="PF08245">
    <property type="entry name" value="Mur_ligase_M"/>
    <property type="match status" value="1"/>
</dbReference>
<feature type="domain" description="Mur ligase central" evidence="10">
    <location>
        <begin position="104"/>
        <end position="310"/>
    </location>
</feature>
<dbReference type="GO" id="GO:0071555">
    <property type="term" value="P:cell wall organization"/>
    <property type="evidence" value="ECO:0007669"/>
    <property type="project" value="UniProtKB-KW"/>
</dbReference>
<dbReference type="UniPathway" id="UPA00219"/>
<evidence type="ECO:0000256" key="2">
    <source>
        <dbReference type="ARBA" id="ARBA00022618"/>
    </source>
</evidence>
<dbReference type="GO" id="GO:0009252">
    <property type="term" value="P:peptidoglycan biosynthetic process"/>
    <property type="evidence" value="ECO:0007669"/>
    <property type="project" value="UniProtKB-UniPathway"/>
</dbReference>
<protein>
    <submittedName>
        <fullName evidence="11">UDP-N-acetylmuramoyl-L-alanyl-D-glutamate-L-lysine ligase</fullName>
        <ecNumber evidence="11">6.3.2.7</ecNumber>
    </submittedName>
</protein>
<sequence>MHDFVCPESLRSALEQLKALPVSGFQTDSRAVQPGHVFVCKEGLTQDGHQHIHEAVTKGAIAIIALRPVKASVPVIVVENFAATVELVSAWYNTPQKRLYNIGVTGTNGKTTVAYILAQMLNQTTSAAYTGTLGCLFDRQLFPLTNTTPDPLILLTMMHEMVEAGVECQVMEVSSHALDQGRVAMMQFDCVIFTNIGEDHLDYHGSREEYVQAKLTLLDRLKDGGTVIVNNDDPITDTILKSCPASARVISYSHTECTNADIKAMSSLPGAAGTAFELHTAIEGKESLTQPAFTPLPFLYNLENSLAALAGFYAKTGNISAGIQVLKQLEPVPGRCETIALANGATVLVDYAHNRDGLESLLNQTRALLPTGKLIHLVTGLTGERLQDAEETGALCSAMADKIWFTCHNPLGLAHDAVPLAMQARADKQRCHIVLDRQQAIREAMAELNDGDVLLVCGKGRESYQYMLADKTKPEPYIGDNETVLCVAAELFPELSNQAHQASLIEGRQ</sequence>
<dbReference type="PANTHER" id="PTHR23135">
    <property type="entry name" value="MUR LIGASE FAMILY MEMBER"/>
    <property type="match status" value="1"/>
</dbReference>
<keyword evidence="12" id="KW-1185">Reference proteome</keyword>
<organism evidence="11 12">
    <name type="scientific">Parendozoicomonas haliclonae</name>
    <dbReference type="NCBI Taxonomy" id="1960125"/>
    <lineage>
        <taxon>Bacteria</taxon>
        <taxon>Pseudomonadati</taxon>
        <taxon>Pseudomonadota</taxon>
        <taxon>Gammaproteobacteria</taxon>
        <taxon>Oceanospirillales</taxon>
        <taxon>Endozoicomonadaceae</taxon>
        <taxon>Parendozoicomonas</taxon>
    </lineage>
</organism>
<dbReference type="GO" id="GO:0051301">
    <property type="term" value="P:cell division"/>
    <property type="evidence" value="ECO:0007669"/>
    <property type="project" value="UniProtKB-KW"/>
</dbReference>
<dbReference type="GO" id="GO:0008360">
    <property type="term" value="P:regulation of cell shape"/>
    <property type="evidence" value="ECO:0007669"/>
    <property type="project" value="UniProtKB-KW"/>
</dbReference>
<evidence type="ECO:0000256" key="4">
    <source>
        <dbReference type="ARBA" id="ARBA00022984"/>
    </source>
</evidence>
<comment type="pathway">
    <text evidence="7">Cell wall biogenesis; peptidoglycan biosynthesis.</text>
</comment>
<dbReference type="InterPro" id="IPR005761">
    <property type="entry name" value="UDP-N-AcMur-Glu-dNH2Pim_ligase"/>
</dbReference>
<keyword evidence="3 7" id="KW-0133">Cell shape</keyword>
<proteinExistence type="inferred from homology"/>
<dbReference type="SUPFAM" id="SSF53244">
    <property type="entry name" value="MurD-like peptide ligases, peptide-binding domain"/>
    <property type="match status" value="1"/>
</dbReference>
<dbReference type="SUPFAM" id="SSF63418">
    <property type="entry name" value="MurE/MurF N-terminal domain"/>
    <property type="match status" value="1"/>
</dbReference>
<accession>A0A1X7AK05</accession>
<comment type="subcellular location">
    <subcellularLocation>
        <location evidence="7">Cytoplasm</location>
    </subcellularLocation>
</comment>
<dbReference type="Pfam" id="PF02875">
    <property type="entry name" value="Mur_ligase_C"/>
    <property type="match status" value="1"/>
</dbReference>
<evidence type="ECO:0000256" key="3">
    <source>
        <dbReference type="ARBA" id="ARBA00022960"/>
    </source>
</evidence>
<keyword evidence="2 7" id="KW-0132">Cell division</keyword>
<feature type="domain" description="Mur ligase N-terminal catalytic" evidence="8">
    <location>
        <begin position="22"/>
        <end position="77"/>
    </location>
</feature>
<dbReference type="SUPFAM" id="SSF53623">
    <property type="entry name" value="MurD-like peptide ligases, catalytic domain"/>
    <property type="match status" value="1"/>
</dbReference>
<dbReference type="GO" id="GO:0005737">
    <property type="term" value="C:cytoplasm"/>
    <property type="evidence" value="ECO:0007669"/>
    <property type="project" value="UniProtKB-SubCell"/>
</dbReference>
<dbReference type="EC" id="6.3.2.7" evidence="11"/>
<comment type="similarity">
    <text evidence="1">Belongs to the MurCDEF family. MurE subfamily.</text>
</comment>
<evidence type="ECO:0000256" key="6">
    <source>
        <dbReference type="ARBA" id="ARBA00023316"/>
    </source>
</evidence>
<reference evidence="11 12" key="1">
    <citation type="submission" date="2017-03" db="EMBL/GenBank/DDBJ databases">
        <authorList>
            <person name="Afonso C.L."/>
            <person name="Miller P.J."/>
            <person name="Scott M.A."/>
            <person name="Spackman E."/>
            <person name="Goraichik I."/>
            <person name="Dimitrov K.M."/>
            <person name="Suarez D.L."/>
            <person name="Swayne D.E."/>
        </authorList>
    </citation>
    <scope>NUCLEOTIDE SEQUENCE [LARGE SCALE GENOMIC DNA]</scope>
    <source>
        <strain evidence="11">SB41UT1</strain>
    </source>
</reference>
<dbReference type="EMBL" id="FWPT01000003">
    <property type="protein sequence ID" value="SMA42755.1"/>
    <property type="molecule type" value="Genomic_DNA"/>
</dbReference>
<gene>
    <name evidence="11" type="primary">murE_2</name>
    <name evidence="11" type="ORF">EHSB41UT_01484</name>
</gene>
<dbReference type="InterPro" id="IPR013221">
    <property type="entry name" value="Mur_ligase_cen"/>
</dbReference>
<keyword evidence="4 7" id="KW-0573">Peptidoglycan synthesis</keyword>
<dbReference type="Gene3D" id="3.40.1390.10">
    <property type="entry name" value="MurE/MurF, N-terminal domain"/>
    <property type="match status" value="1"/>
</dbReference>